<evidence type="ECO:0000313" key="2">
    <source>
        <dbReference type="EMBL" id="NYZ68291.1"/>
    </source>
</evidence>
<dbReference type="EMBL" id="JACCKB010000039">
    <property type="protein sequence ID" value="NYZ68291.1"/>
    <property type="molecule type" value="Genomic_DNA"/>
</dbReference>
<dbReference type="Pfam" id="PF13521">
    <property type="entry name" value="AAA_28"/>
    <property type="match status" value="1"/>
</dbReference>
<proteinExistence type="predicted"/>
<dbReference type="CDD" id="cd02019">
    <property type="entry name" value="NK"/>
    <property type="match status" value="1"/>
</dbReference>
<gene>
    <name evidence="2" type="ORF">H0A36_19940</name>
</gene>
<comment type="caution">
    <text evidence="2">The sequence shown here is derived from an EMBL/GenBank/DDBJ whole genome shotgun (WGS) entry which is preliminary data.</text>
</comment>
<name>A0A853IEA9_9GAMM</name>
<dbReference type="RefSeq" id="WP_180570308.1">
    <property type="nucleotide sequence ID" value="NZ_JACCKB010000039.1"/>
</dbReference>
<dbReference type="Proteomes" id="UP000569732">
    <property type="component" value="Unassembled WGS sequence"/>
</dbReference>
<dbReference type="PANTHER" id="PTHR37512">
    <property type="entry name" value="TRIFUNCTIONAL NAD BIOSYNTHESIS/REGULATOR PROTEIN NADR"/>
    <property type="match status" value="1"/>
</dbReference>
<reference evidence="2 3" key="1">
    <citation type="submission" date="2020-07" db="EMBL/GenBank/DDBJ databases">
        <title>Endozoicomonas sp. nov., isolated from sediment.</title>
        <authorList>
            <person name="Gu T."/>
        </authorList>
    </citation>
    <scope>NUCLEOTIDE SEQUENCE [LARGE SCALE GENOMIC DNA]</scope>
    <source>
        <strain evidence="2 3">SM1973</strain>
    </source>
</reference>
<keyword evidence="3" id="KW-1185">Reference proteome</keyword>
<dbReference type="InterPro" id="IPR052735">
    <property type="entry name" value="NAD_biosynth-regulator"/>
</dbReference>
<dbReference type="Gene3D" id="3.40.50.300">
    <property type="entry name" value="P-loop containing nucleotide triphosphate hydrolases"/>
    <property type="match status" value="1"/>
</dbReference>
<feature type="domain" description="NadR/Ttd14 AAA" evidence="1">
    <location>
        <begin position="161"/>
        <end position="311"/>
    </location>
</feature>
<dbReference type="AlphaFoldDB" id="A0A853IEA9"/>
<dbReference type="SUPFAM" id="SSF52540">
    <property type="entry name" value="P-loop containing nucleoside triphosphate hydrolases"/>
    <property type="match status" value="1"/>
</dbReference>
<evidence type="ECO:0000313" key="3">
    <source>
        <dbReference type="Proteomes" id="UP000569732"/>
    </source>
</evidence>
<evidence type="ECO:0000259" key="1">
    <source>
        <dbReference type="Pfam" id="PF13521"/>
    </source>
</evidence>
<sequence>MNKASGSHYVMSDELVNSGEVEHCWLVGPFPEHQPFCDYLFYFAYHFANNVHVVVKSITEKQKVSQRYPFAHIHLGARVSFSAVVVSETGRVKANQFFIVFKDADWVMAKSVGMTPLPIEKMLVNAELLQTVAFQPSSISANSLTQKPVKPRQYLPVSHNKVAIMGPESAGKSTLALALAQQLKLPLVNEYARLWLSYQDDVGGYEDIALIAKVQQAFEQTVSAQSEIALFDTGPMTTQVWSQMLFGKVPEWLVKQVQQDCYALVLLVAPDIPWHFDPQRCQPALETRERFFQLCETLLGQLAISYQVISGADRFEQAKQALITKFSCISC</sequence>
<accession>A0A853IEA9</accession>
<dbReference type="InterPro" id="IPR038727">
    <property type="entry name" value="NadR/Ttd14_AAA_dom"/>
</dbReference>
<organism evidence="2 3">
    <name type="scientific">Spartinivicinus marinus</name>
    <dbReference type="NCBI Taxonomy" id="2994442"/>
    <lineage>
        <taxon>Bacteria</taxon>
        <taxon>Pseudomonadati</taxon>
        <taxon>Pseudomonadota</taxon>
        <taxon>Gammaproteobacteria</taxon>
        <taxon>Oceanospirillales</taxon>
        <taxon>Zooshikellaceae</taxon>
        <taxon>Spartinivicinus</taxon>
    </lineage>
</organism>
<dbReference type="InterPro" id="IPR027417">
    <property type="entry name" value="P-loop_NTPase"/>
</dbReference>
<protein>
    <submittedName>
        <fullName evidence="2">AAA family ATPase</fullName>
    </submittedName>
</protein>
<dbReference type="PANTHER" id="PTHR37512:SF1">
    <property type="entry name" value="NADR_TTD14 AAA DOMAIN-CONTAINING PROTEIN"/>
    <property type="match status" value="1"/>
</dbReference>